<name>M0EEU0_9EURY</name>
<reference evidence="4 5" key="1">
    <citation type="journal article" date="2014" name="PLoS Genet.">
        <title>Phylogenetically driven sequencing of extremely halophilic archaea reveals strategies for static and dynamic osmo-response.</title>
        <authorList>
            <person name="Becker E.A."/>
            <person name="Seitzer P.M."/>
            <person name="Tritt A."/>
            <person name="Larsen D."/>
            <person name="Krusor M."/>
            <person name="Yao A.I."/>
            <person name="Wu D."/>
            <person name="Madern D."/>
            <person name="Eisen J.A."/>
            <person name="Darling A.E."/>
            <person name="Facciotti M.T."/>
        </authorList>
    </citation>
    <scope>NUCLEOTIDE SEQUENCE [LARGE SCALE GENOMIC DNA]</scope>
    <source>
        <strain evidence="4 5">DSM 10284</strain>
    </source>
</reference>
<evidence type="ECO:0000256" key="1">
    <source>
        <dbReference type="SAM" id="MobiDB-lite"/>
    </source>
</evidence>
<dbReference type="EMBL" id="AOJL01000043">
    <property type="protein sequence ID" value="ELZ46311.1"/>
    <property type="molecule type" value="Genomic_DNA"/>
</dbReference>
<dbReference type="Pfam" id="PF09851">
    <property type="entry name" value="SHOCT"/>
    <property type="match status" value="1"/>
</dbReference>
<evidence type="ECO:0000313" key="4">
    <source>
        <dbReference type="EMBL" id="ELZ46311.1"/>
    </source>
</evidence>
<feature type="domain" description="SHOCT" evidence="3">
    <location>
        <begin position="71"/>
        <end position="95"/>
    </location>
</feature>
<dbReference type="GO" id="GO:0005975">
    <property type="term" value="P:carbohydrate metabolic process"/>
    <property type="evidence" value="ECO:0007669"/>
    <property type="project" value="InterPro"/>
</dbReference>
<dbReference type="GO" id="GO:0008270">
    <property type="term" value="F:zinc ion binding"/>
    <property type="evidence" value="ECO:0007669"/>
    <property type="project" value="InterPro"/>
</dbReference>
<dbReference type="OrthoDB" id="53394at2157"/>
<keyword evidence="5" id="KW-1185">Reference proteome</keyword>
<dbReference type="Proteomes" id="UP000011509">
    <property type="component" value="Unassembled WGS sequence"/>
</dbReference>
<gene>
    <name evidence="4" type="ORF">C464_10868</name>
</gene>
<feature type="region of interest" description="Disordered" evidence="1">
    <location>
        <begin position="94"/>
        <end position="123"/>
    </location>
</feature>
<keyword evidence="2" id="KW-0812">Transmembrane</keyword>
<feature type="compositionally biased region" description="Basic and acidic residues" evidence="1">
    <location>
        <begin position="114"/>
        <end position="123"/>
    </location>
</feature>
<protein>
    <recommendedName>
        <fullName evidence="3">SHOCT domain-containing protein</fullName>
    </recommendedName>
</protein>
<comment type="caution">
    <text evidence="4">The sequence shown here is derived from an EMBL/GenBank/DDBJ whole genome shotgun (WGS) entry which is preliminary data.</text>
</comment>
<proteinExistence type="predicted"/>
<feature type="transmembrane region" description="Helical" evidence="2">
    <location>
        <begin position="31"/>
        <end position="55"/>
    </location>
</feature>
<organism evidence="4 5">
    <name type="scientific">Halorubrum coriense DSM 10284</name>
    <dbReference type="NCBI Taxonomy" id="1227466"/>
    <lineage>
        <taxon>Archaea</taxon>
        <taxon>Methanobacteriati</taxon>
        <taxon>Methanobacteriota</taxon>
        <taxon>Stenosarchaea group</taxon>
        <taxon>Halobacteria</taxon>
        <taxon>Halobacteriales</taxon>
        <taxon>Haloferacaceae</taxon>
        <taxon>Halorubrum</taxon>
    </lineage>
</organism>
<evidence type="ECO:0000256" key="2">
    <source>
        <dbReference type="SAM" id="Phobius"/>
    </source>
</evidence>
<accession>M0EEU0</accession>
<dbReference type="PATRIC" id="fig|1227466.3.peg.2175"/>
<dbReference type="GO" id="GO:0016832">
    <property type="term" value="F:aldehyde-lyase activity"/>
    <property type="evidence" value="ECO:0007669"/>
    <property type="project" value="InterPro"/>
</dbReference>
<dbReference type="RefSeq" id="WP_006113695.1">
    <property type="nucleotide sequence ID" value="NZ_AOJL01000043.1"/>
</dbReference>
<evidence type="ECO:0000313" key="5">
    <source>
        <dbReference type="Proteomes" id="UP000011509"/>
    </source>
</evidence>
<dbReference type="InterPro" id="IPR018649">
    <property type="entry name" value="SHOCT"/>
</dbReference>
<dbReference type="PROSITE" id="PS00806">
    <property type="entry name" value="ALDOLASE_CLASS_II_2"/>
    <property type="match status" value="1"/>
</dbReference>
<dbReference type="AlphaFoldDB" id="M0EEU0"/>
<keyword evidence="2" id="KW-0472">Membrane</keyword>
<keyword evidence="2" id="KW-1133">Transmembrane helix</keyword>
<dbReference type="InterPro" id="IPR000771">
    <property type="entry name" value="FBA_II"/>
</dbReference>
<sequence>MFVLEPLAATPLTGGMAGPEMAGGMGGAMGLVPFIAVLALAALLVGGVVGIWTLAGGSGERRSSKEPAETAVERLQRRYAEGELTESEFERALERELGSDGATETGTGPVGEPDLAKEAERAR</sequence>
<evidence type="ECO:0000259" key="3">
    <source>
        <dbReference type="Pfam" id="PF09851"/>
    </source>
</evidence>